<organism evidence="2 3">
    <name type="scientific">Mycobacterium conspicuum</name>
    <dbReference type="NCBI Taxonomy" id="44010"/>
    <lineage>
        <taxon>Bacteria</taxon>
        <taxon>Bacillati</taxon>
        <taxon>Actinomycetota</taxon>
        <taxon>Actinomycetes</taxon>
        <taxon>Mycobacteriales</taxon>
        <taxon>Mycobacteriaceae</taxon>
        <taxon>Mycobacterium</taxon>
    </lineage>
</organism>
<reference evidence="2 3" key="1">
    <citation type="journal article" date="2019" name="Emerg. Microbes Infect.">
        <title>Comprehensive subspecies identification of 175 nontuberculous mycobacteria species based on 7547 genomic profiles.</title>
        <authorList>
            <person name="Matsumoto Y."/>
            <person name="Kinjo T."/>
            <person name="Motooka D."/>
            <person name="Nabeya D."/>
            <person name="Jung N."/>
            <person name="Uechi K."/>
            <person name="Horii T."/>
            <person name="Iida T."/>
            <person name="Fujita J."/>
            <person name="Nakamura S."/>
        </authorList>
    </citation>
    <scope>NUCLEOTIDE SEQUENCE [LARGE SCALE GENOMIC DNA]</scope>
    <source>
        <strain evidence="2 3">JCM 14738</strain>
    </source>
</reference>
<evidence type="ECO:0008006" key="4">
    <source>
        <dbReference type="Google" id="ProtNLM"/>
    </source>
</evidence>
<dbReference type="Proteomes" id="UP000467385">
    <property type="component" value="Chromosome"/>
</dbReference>
<protein>
    <recommendedName>
        <fullName evidence="4">Diacylglycerol O-acyltransferase</fullName>
    </recommendedName>
</protein>
<dbReference type="SUPFAM" id="SSF52777">
    <property type="entry name" value="CoA-dependent acyltransferases"/>
    <property type="match status" value="1"/>
</dbReference>
<gene>
    <name evidence="2" type="ORF">MCNS_22160</name>
</gene>
<evidence type="ECO:0000313" key="3">
    <source>
        <dbReference type="Proteomes" id="UP000467385"/>
    </source>
</evidence>
<dbReference type="InterPro" id="IPR023213">
    <property type="entry name" value="CAT-like_dom_sf"/>
</dbReference>
<evidence type="ECO:0000256" key="1">
    <source>
        <dbReference type="SAM" id="MobiDB-lite"/>
    </source>
</evidence>
<dbReference type="EMBL" id="AP022613">
    <property type="protein sequence ID" value="BBZ39153.1"/>
    <property type="molecule type" value="Genomic_DNA"/>
</dbReference>
<evidence type="ECO:0000313" key="2">
    <source>
        <dbReference type="EMBL" id="BBZ39153.1"/>
    </source>
</evidence>
<dbReference type="AlphaFoldDB" id="A0A7I7YDT3"/>
<feature type="region of interest" description="Disordered" evidence="1">
    <location>
        <begin position="1"/>
        <end position="25"/>
    </location>
</feature>
<sequence length="476" mass="51446">MELSKPLRTSLVRARHAGTASEESSEQSACLDNRLAFFDQATFLTLRATGREQLMQIVWIYEHPIDMDKMMAAFRNAGYGLMGRRIERSPLPFGRHRWVSAVGQPLEIDIAESARPRAELSDWLDERAQLTVDPESGPGWHAGLLPMTDGSTAGTVVMSHCLADGVAGLFLVFDAITGTTRDLGYPPPRSRTRLQAVVSDLRETVQGLPEAYRAFCEVAKLVSNARREAAQSPAPRTAPVPETGADAVVIVPTVSIYVDLSEWDARAKALNGDSGSLLAGFAAKLGEHMGRQRPDDGTIALLIPYSDRTMDDTRAIAMRYAKVSVDPTRLTTDLSGPQVTIKEAVKAARETPDPALPLLPLTPFIPKRVVTRLADMLFGFGDGAVLCSDLGHLPVALARPDGTAAEYVNLRGVDQNVTRGYIERAGGQLVVVGGRLNGKMSMSVVGYRPGGSNTKQDLRELVARTLAEFGVSAKVD</sequence>
<accession>A0A7I7YDT3</accession>
<keyword evidence="3" id="KW-1185">Reference proteome</keyword>
<dbReference type="Gene3D" id="3.30.559.10">
    <property type="entry name" value="Chloramphenicol acetyltransferase-like domain"/>
    <property type="match status" value="1"/>
</dbReference>
<proteinExistence type="predicted"/>
<name>A0A7I7YDT3_9MYCO</name>